<organism evidence="1 2">
    <name type="scientific">Arctium lappa</name>
    <name type="common">Greater burdock</name>
    <name type="synonym">Lappa major</name>
    <dbReference type="NCBI Taxonomy" id="4217"/>
    <lineage>
        <taxon>Eukaryota</taxon>
        <taxon>Viridiplantae</taxon>
        <taxon>Streptophyta</taxon>
        <taxon>Embryophyta</taxon>
        <taxon>Tracheophyta</taxon>
        <taxon>Spermatophyta</taxon>
        <taxon>Magnoliopsida</taxon>
        <taxon>eudicotyledons</taxon>
        <taxon>Gunneridae</taxon>
        <taxon>Pentapetalae</taxon>
        <taxon>asterids</taxon>
        <taxon>campanulids</taxon>
        <taxon>Asterales</taxon>
        <taxon>Asteraceae</taxon>
        <taxon>Carduoideae</taxon>
        <taxon>Cardueae</taxon>
        <taxon>Arctiinae</taxon>
        <taxon>Arctium</taxon>
    </lineage>
</organism>
<accession>A0ACB9BD77</accession>
<comment type="caution">
    <text evidence="1">The sequence shown here is derived from an EMBL/GenBank/DDBJ whole genome shotgun (WGS) entry which is preliminary data.</text>
</comment>
<dbReference type="Proteomes" id="UP001055879">
    <property type="component" value="Linkage Group LG06"/>
</dbReference>
<reference evidence="2" key="1">
    <citation type="journal article" date="2022" name="Mol. Ecol. Resour.">
        <title>The genomes of chicory, endive, great burdock and yacon provide insights into Asteraceae palaeo-polyploidization history and plant inulin production.</title>
        <authorList>
            <person name="Fan W."/>
            <person name="Wang S."/>
            <person name="Wang H."/>
            <person name="Wang A."/>
            <person name="Jiang F."/>
            <person name="Liu H."/>
            <person name="Zhao H."/>
            <person name="Xu D."/>
            <person name="Zhang Y."/>
        </authorList>
    </citation>
    <scope>NUCLEOTIDE SEQUENCE [LARGE SCALE GENOMIC DNA]</scope>
    <source>
        <strain evidence="2">cv. Niubang</strain>
    </source>
</reference>
<reference evidence="1 2" key="2">
    <citation type="journal article" date="2022" name="Mol. Ecol. Resour.">
        <title>The genomes of chicory, endive, great burdock and yacon provide insights into Asteraceae paleo-polyploidization history and plant inulin production.</title>
        <authorList>
            <person name="Fan W."/>
            <person name="Wang S."/>
            <person name="Wang H."/>
            <person name="Wang A."/>
            <person name="Jiang F."/>
            <person name="Liu H."/>
            <person name="Zhao H."/>
            <person name="Xu D."/>
            <person name="Zhang Y."/>
        </authorList>
    </citation>
    <scope>NUCLEOTIDE SEQUENCE [LARGE SCALE GENOMIC DNA]</scope>
    <source>
        <strain evidence="2">cv. Niubang</strain>
    </source>
</reference>
<proteinExistence type="predicted"/>
<gene>
    <name evidence="1" type="ORF">L6452_20635</name>
</gene>
<name>A0ACB9BD77_ARCLA</name>
<sequence length="418" mass="48082">MPTSTPNLHDLIQSARPFLRDDLNSIDKTLPPLLTILRSAGAGECWHRLGTFLDHLFHVYRILKLWNAPDSVCLFGLFHSVYSNSYHDLAIFNPVTDRETVRRHVGPAAERLIHLFCIVPRHPLIHDDLVFRYTDSELREHLQESEDSLRNVKEGLVGGEERWRKKVEEIVPAAGMTVAHIRTGEPVVVPRRVVAVFLLMTIADFADQYYGYQDMLYDNSDGRLEFTGDSNFDVLWPGNGKPGLWMNLMSRMAGVYTLLAREEAIFMVERGGHRHENGELAGDEDIELVIPPIFERCTKILDANEQMMARDLYWEVVNDDGSKKEKGEEMLLKCIEKNPFVGEPHVLLSQFYMSRGRFEEGEREADKGLRVLLEWGCPWDKRVSWEGWVAWARVLLIKAKERSWPNTSWGVISLGLIR</sequence>
<keyword evidence="2" id="KW-1185">Reference proteome</keyword>
<dbReference type="EMBL" id="CM042052">
    <property type="protein sequence ID" value="KAI3719731.1"/>
    <property type="molecule type" value="Genomic_DNA"/>
</dbReference>
<evidence type="ECO:0000313" key="2">
    <source>
        <dbReference type="Proteomes" id="UP001055879"/>
    </source>
</evidence>
<evidence type="ECO:0000313" key="1">
    <source>
        <dbReference type="EMBL" id="KAI3719731.1"/>
    </source>
</evidence>
<protein>
    <submittedName>
        <fullName evidence="1">Uncharacterized protein</fullName>
    </submittedName>
</protein>